<comment type="similarity">
    <text evidence="1 3">Belongs to the short-chain dehydrogenases/reductases (SDR) family.</text>
</comment>
<evidence type="ECO:0000256" key="3">
    <source>
        <dbReference type="RuleBase" id="RU000363"/>
    </source>
</evidence>
<dbReference type="InterPro" id="IPR002347">
    <property type="entry name" value="SDR_fam"/>
</dbReference>
<organism evidence="4 5">
    <name type="scientific">Mesohalobacter halotolerans</name>
    <dbReference type="NCBI Taxonomy" id="1883405"/>
    <lineage>
        <taxon>Bacteria</taxon>
        <taxon>Pseudomonadati</taxon>
        <taxon>Bacteroidota</taxon>
        <taxon>Flavobacteriia</taxon>
        <taxon>Flavobacteriales</taxon>
        <taxon>Flavobacteriaceae</taxon>
        <taxon>Mesohalobacter</taxon>
    </lineage>
</organism>
<dbReference type="Proteomes" id="UP000306552">
    <property type="component" value="Unassembled WGS sequence"/>
</dbReference>
<evidence type="ECO:0000256" key="2">
    <source>
        <dbReference type="ARBA" id="ARBA00023002"/>
    </source>
</evidence>
<keyword evidence="5" id="KW-1185">Reference proteome</keyword>
<dbReference type="InterPro" id="IPR036291">
    <property type="entry name" value="NAD(P)-bd_dom_sf"/>
</dbReference>
<dbReference type="SUPFAM" id="SSF51735">
    <property type="entry name" value="NAD(P)-binding Rossmann-fold domains"/>
    <property type="match status" value="1"/>
</dbReference>
<dbReference type="PANTHER" id="PTHR43086">
    <property type="entry name" value="VERY-LONG-CHAIN 3-OXOOACYL-COA REDUCTASE"/>
    <property type="match status" value="1"/>
</dbReference>
<accession>A0A4U5TNE1</accession>
<protein>
    <submittedName>
        <fullName evidence="4">SDR family oxidoreductase</fullName>
    </submittedName>
</protein>
<dbReference type="PRINTS" id="PR00080">
    <property type="entry name" value="SDRFAMILY"/>
</dbReference>
<reference evidence="4 5" key="1">
    <citation type="submission" date="2019-04" db="EMBL/GenBank/DDBJ databases">
        <title>Psychroflexus halotolerans sp. nov., isolated from a marine solar saltern.</title>
        <authorList>
            <person name="Feng X."/>
        </authorList>
    </citation>
    <scope>NUCLEOTIDE SEQUENCE [LARGE SCALE GENOMIC DNA]</scope>
    <source>
        <strain evidence="4 5">WDS2C27</strain>
    </source>
</reference>
<evidence type="ECO:0000313" key="5">
    <source>
        <dbReference type="Proteomes" id="UP000306552"/>
    </source>
</evidence>
<evidence type="ECO:0000256" key="1">
    <source>
        <dbReference type="ARBA" id="ARBA00006484"/>
    </source>
</evidence>
<dbReference type="AlphaFoldDB" id="A0A4U5TNE1"/>
<gene>
    <name evidence="4" type="ORF">FCN74_11795</name>
</gene>
<proteinExistence type="inferred from homology"/>
<name>A0A4U5TNE1_9FLAO</name>
<dbReference type="Pfam" id="PF00106">
    <property type="entry name" value="adh_short"/>
    <property type="match status" value="1"/>
</dbReference>
<dbReference type="GO" id="GO:0016491">
    <property type="term" value="F:oxidoreductase activity"/>
    <property type="evidence" value="ECO:0007669"/>
    <property type="project" value="UniProtKB-KW"/>
</dbReference>
<dbReference type="OrthoDB" id="9808814at2"/>
<dbReference type="RefSeq" id="WP_138932811.1">
    <property type="nucleotide sequence ID" value="NZ_SWMU01000006.1"/>
</dbReference>
<dbReference type="PIRSF" id="PIRSF000126">
    <property type="entry name" value="11-beta-HSD1"/>
    <property type="match status" value="1"/>
</dbReference>
<sequence length="255" mass="28570">MRKTALITGASSGIGKEFTKQLAHQDYNMVIVARRENLLKALAREITEVKVNIFAIDLTTDNAIEDLLKYLSEEQIQIDVLINNAGFGDYKRFDQADIGKLQNMIDLNIKALTDLTYYIGRQMLRRQTGYILNVASTAAFQPGPMMSVYFATKHYVLAFSEAIAHEWKNEGVIVTALCPGATQSEFFDHADMKDSNLVKQIKLPSSAAVARFGLKQLFKGKTVAIHGFLNKFLVFIGRFTPRNILTKITAKALEK</sequence>
<dbReference type="EMBL" id="SWMU01000006">
    <property type="protein sequence ID" value="TKS55440.1"/>
    <property type="molecule type" value="Genomic_DNA"/>
</dbReference>
<dbReference type="PANTHER" id="PTHR43086:SF3">
    <property type="entry name" value="NADP-DEPENDENT 3-HYDROXY ACID DEHYDROGENASE YDFG"/>
    <property type="match status" value="1"/>
</dbReference>
<keyword evidence="2" id="KW-0560">Oxidoreductase</keyword>
<evidence type="ECO:0000313" key="4">
    <source>
        <dbReference type="EMBL" id="TKS55440.1"/>
    </source>
</evidence>
<comment type="caution">
    <text evidence="4">The sequence shown here is derived from an EMBL/GenBank/DDBJ whole genome shotgun (WGS) entry which is preliminary data.</text>
</comment>
<dbReference type="PRINTS" id="PR00081">
    <property type="entry name" value="GDHRDH"/>
</dbReference>
<dbReference type="Gene3D" id="3.40.50.720">
    <property type="entry name" value="NAD(P)-binding Rossmann-like Domain"/>
    <property type="match status" value="1"/>
</dbReference>